<evidence type="ECO:0000313" key="4">
    <source>
        <dbReference type="EMBL" id="GAA4330031.1"/>
    </source>
</evidence>
<dbReference type="Pfam" id="PF20789">
    <property type="entry name" value="4HBT_3C"/>
    <property type="match status" value="1"/>
</dbReference>
<proteinExistence type="predicted"/>
<evidence type="ECO:0000313" key="5">
    <source>
        <dbReference type="Proteomes" id="UP001501115"/>
    </source>
</evidence>
<feature type="compositionally biased region" description="Polar residues" evidence="1">
    <location>
        <begin position="20"/>
        <end position="30"/>
    </location>
</feature>
<organism evidence="4 5">
    <name type="scientific">Streptomyces venetus</name>
    <dbReference type="NCBI Taxonomy" id="1701086"/>
    <lineage>
        <taxon>Bacteria</taxon>
        <taxon>Bacillati</taxon>
        <taxon>Actinomycetota</taxon>
        <taxon>Actinomycetes</taxon>
        <taxon>Kitasatosporales</taxon>
        <taxon>Streptomycetaceae</taxon>
        <taxon>Streptomyces</taxon>
    </lineage>
</organism>
<dbReference type="SUPFAM" id="SSF54637">
    <property type="entry name" value="Thioesterase/thiol ester dehydrase-isomerase"/>
    <property type="match status" value="1"/>
</dbReference>
<feature type="domain" description="Acyl-CoA thioesterase-like N-terminal HotDog" evidence="2">
    <location>
        <begin position="22"/>
        <end position="104"/>
    </location>
</feature>
<comment type="caution">
    <text evidence="4">The sequence shown here is derived from an EMBL/GenBank/DDBJ whole genome shotgun (WGS) entry which is preliminary data.</text>
</comment>
<dbReference type="Pfam" id="PF13622">
    <property type="entry name" value="4HBT_3"/>
    <property type="match status" value="1"/>
</dbReference>
<dbReference type="Gene3D" id="2.40.160.210">
    <property type="entry name" value="Acyl-CoA thioesterase, double hotdog domain"/>
    <property type="match status" value="1"/>
</dbReference>
<feature type="compositionally biased region" description="Pro residues" evidence="1">
    <location>
        <begin position="120"/>
        <end position="130"/>
    </location>
</feature>
<sequence>MTNEPFYRRVGPAAFEPTRATESPWDQSLQHGGPPSALLLGEIEKAVAGHGRITAAQIDFLGAIPREPGEVGVRTLRPGRRVRLDAATLTIGGRVVAEARCWTMTTSAGADRRVEHRSSPLPPIPSATPGRPFPGFPDGWHYPDAIEWRFVHGDGAQPGPAAVWTRVRVPVVEGEATTPLQRLAVVADSANGISSELALDRFLFVPTALQLSLHRHPAGDWILLDARTSLSGDGIGATVTGLHDVSGAIGTATQPLLVEPRRPAGQG</sequence>
<reference evidence="5" key="1">
    <citation type="journal article" date="2019" name="Int. J. Syst. Evol. Microbiol.">
        <title>The Global Catalogue of Microorganisms (GCM) 10K type strain sequencing project: providing services to taxonomists for standard genome sequencing and annotation.</title>
        <authorList>
            <consortium name="The Broad Institute Genomics Platform"/>
            <consortium name="The Broad Institute Genome Sequencing Center for Infectious Disease"/>
            <person name="Wu L."/>
            <person name="Ma J."/>
        </authorList>
    </citation>
    <scope>NUCLEOTIDE SEQUENCE [LARGE SCALE GENOMIC DNA]</scope>
    <source>
        <strain evidence="5">JCM 31290</strain>
    </source>
</reference>
<evidence type="ECO:0000259" key="2">
    <source>
        <dbReference type="Pfam" id="PF13622"/>
    </source>
</evidence>
<protein>
    <submittedName>
        <fullName evidence="4">Thioesterase family protein</fullName>
    </submittedName>
</protein>
<dbReference type="InterPro" id="IPR049449">
    <property type="entry name" value="TesB_ACOT8-like_N"/>
</dbReference>
<name>A0ABP8GU58_9ACTN</name>
<dbReference type="InterPro" id="IPR042171">
    <property type="entry name" value="Acyl-CoA_hotdog"/>
</dbReference>
<gene>
    <name evidence="4" type="ORF">GCM10023086_59440</name>
</gene>
<keyword evidence="5" id="KW-1185">Reference proteome</keyword>
<feature type="domain" description="Acyl-CoA thioesterase-like C-terminal" evidence="3">
    <location>
        <begin position="128"/>
        <end position="258"/>
    </location>
</feature>
<dbReference type="InterPro" id="IPR049450">
    <property type="entry name" value="ACOT8-like_C"/>
</dbReference>
<evidence type="ECO:0000259" key="3">
    <source>
        <dbReference type="Pfam" id="PF20789"/>
    </source>
</evidence>
<accession>A0ABP8GU58</accession>
<evidence type="ECO:0000256" key="1">
    <source>
        <dbReference type="SAM" id="MobiDB-lite"/>
    </source>
</evidence>
<dbReference type="Proteomes" id="UP001501115">
    <property type="component" value="Unassembled WGS sequence"/>
</dbReference>
<dbReference type="RefSeq" id="WP_345664779.1">
    <property type="nucleotide sequence ID" value="NZ_BAABET010000010.1"/>
</dbReference>
<feature type="region of interest" description="Disordered" evidence="1">
    <location>
        <begin position="1"/>
        <end position="32"/>
    </location>
</feature>
<dbReference type="InterPro" id="IPR029069">
    <property type="entry name" value="HotDog_dom_sf"/>
</dbReference>
<feature type="region of interest" description="Disordered" evidence="1">
    <location>
        <begin position="111"/>
        <end position="130"/>
    </location>
</feature>
<dbReference type="EMBL" id="BAABET010000010">
    <property type="protein sequence ID" value="GAA4330031.1"/>
    <property type="molecule type" value="Genomic_DNA"/>
</dbReference>